<dbReference type="InterPro" id="IPR014105">
    <property type="entry name" value="Carotenoid/retinoid_OxRdtase"/>
</dbReference>
<dbReference type="AlphaFoldDB" id="A0A5C5W053"/>
<dbReference type="Pfam" id="PF01593">
    <property type="entry name" value="Amino_oxidase"/>
    <property type="match status" value="1"/>
</dbReference>
<proteinExistence type="inferred from homology"/>
<dbReference type="PANTHER" id="PTHR43734:SF1">
    <property type="entry name" value="PHYTOENE DESATURASE"/>
    <property type="match status" value="1"/>
</dbReference>
<dbReference type="EMBL" id="SJPH01000004">
    <property type="protein sequence ID" value="TWT43142.1"/>
    <property type="molecule type" value="Genomic_DNA"/>
</dbReference>
<evidence type="ECO:0000256" key="4">
    <source>
        <dbReference type="ARBA" id="ARBA00023002"/>
    </source>
</evidence>
<dbReference type="InterPro" id="IPR036188">
    <property type="entry name" value="FAD/NAD-bd_sf"/>
</dbReference>
<gene>
    <name evidence="7" type="primary">carC</name>
    <name evidence="7" type="ORF">Pla111_20920</name>
</gene>
<evidence type="ECO:0000256" key="3">
    <source>
        <dbReference type="ARBA" id="ARBA00022746"/>
    </source>
</evidence>
<evidence type="ECO:0000256" key="1">
    <source>
        <dbReference type="ARBA" id="ARBA00004829"/>
    </source>
</evidence>
<dbReference type="RefSeq" id="WP_146574017.1">
    <property type="nucleotide sequence ID" value="NZ_SJPH01000004.1"/>
</dbReference>
<dbReference type="SUPFAM" id="SSF51905">
    <property type="entry name" value="FAD/NAD(P)-binding domain"/>
    <property type="match status" value="1"/>
</dbReference>
<dbReference type="OrthoDB" id="9814556at2"/>
<dbReference type="EC" id="1.3.99.26" evidence="7"/>
<evidence type="ECO:0000313" key="7">
    <source>
        <dbReference type="EMBL" id="TWT43142.1"/>
    </source>
</evidence>
<sequence length="510" mass="56983">MVQSASNQEVAIVGAGPGGLAAAMLLAARGCKVRVFERHTTPGGRTSSLEADGFRWDLGPTFFLYPRILSEIFAECGRDLMTETPMTRLDPQYRLVFGEGPQQRPGVLDATPNIERMEAEIARLSPSDAGAFRRFLVENRNKLAAFTPILESPFYKLTDLLRPEVLRSAHLVRPWRSLYREVGRYFNDPRLQLAFTFQGKYLGMSPFQCPSLFSILAFLEYEHGVFHPTGGCGQVSRRMAEIVTEMGGEVRLGEPIEQLRFAGRRVTGVQTARGEYPVDSLVINADFAQTMTELTPNHLRKRWTDEKLAKKRYSCSTFMMYLGLDGELPGLAHHTIYLAPDYKKNLTDIERGNPLDDDCSVYVQAATQTDASLAPPGCSSLYVLVPTPNLGVSRGKIDWATETPRMRRIVFDQLKELGVENAEARLRTERIVTPDDWLAQHHIYRGATFNLAHSLDQMLYWRPHNRFEDLEGVYLVGGGTHPGSGLPTIYSSARIACDTLMEDLGIASAA</sequence>
<keyword evidence="3 5" id="KW-0125">Carotenoid biosynthesis</keyword>
<dbReference type="InterPro" id="IPR008150">
    <property type="entry name" value="Phytoene_DH_bac_CS"/>
</dbReference>
<name>A0A5C5W053_9BACT</name>
<keyword evidence="8" id="KW-1185">Reference proteome</keyword>
<dbReference type="GO" id="GO:0016627">
    <property type="term" value="F:oxidoreductase activity, acting on the CH-CH group of donors"/>
    <property type="evidence" value="ECO:0007669"/>
    <property type="project" value="UniProtKB-ARBA"/>
</dbReference>
<dbReference type="NCBIfam" id="TIGR02734">
    <property type="entry name" value="crtI_fam"/>
    <property type="match status" value="1"/>
</dbReference>
<feature type="domain" description="Amine oxidase" evidence="6">
    <location>
        <begin position="18"/>
        <end position="500"/>
    </location>
</feature>
<dbReference type="InterPro" id="IPR002937">
    <property type="entry name" value="Amino_oxidase"/>
</dbReference>
<organism evidence="7 8">
    <name type="scientific">Botrimarina hoheduenensis</name>
    <dbReference type="NCBI Taxonomy" id="2528000"/>
    <lineage>
        <taxon>Bacteria</taxon>
        <taxon>Pseudomonadati</taxon>
        <taxon>Planctomycetota</taxon>
        <taxon>Planctomycetia</taxon>
        <taxon>Pirellulales</taxon>
        <taxon>Lacipirellulaceae</taxon>
        <taxon>Botrimarina</taxon>
    </lineage>
</organism>
<evidence type="ECO:0000256" key="2">
    <source>
        <dbReference type="ARBA" id="ARBA00006046"/>
    </source>
</evidence>
<protein>
    <submittedName>
        <fullName evidence="7">All-trans-zeta-carotene desaturase</fullName>
        <ecNumber evidence="7">1.3.99.26</ecNumber>
    </submittedName>
</protein>
<dbReference type="PRINTS" id="PR00419">
    <property type="entry name" value="ADXRDTASE"/>
</dbReference>
<comment type="pathway">
    <text evidence="1 5">Carotenoid biosynthesis.</text>
</comment>
<dbReference type="PANTHER" id="PTHR43734">
    <property type="entry name" value="PHYTOENE DESATURASE"/>
    <property type="match status" value="1"/>
</dbReference>
<dbReference type="Proteomes" id="UP000318995">
    <property type="component" value="Unassembled WGS sequence"/>
</dbReference>
<comment type="caution">
    <text evidence="7">The sequence shown here is derived from an EMBL/GenBank/DDBJ whole genome shotgun (WGS) entry which is preliminary data.</text>
</comment>
<reference evidence="7 8" key="1">
    <citation type="submission" date="2019-02" db="EMBL/GenBank/DDBJ databases">
        <title>Deep-cultivation of Planctomycetes and their phenomic and genomic characterization uncovers novel biology.</title>
        <authorList>
            <person name="Wiegand S."/>
            <person name="Jogler M."/>
            <person name="Boedeker C."/>
            <person name="Pinto D."/>
            <person name="Vollmers J."/>
            <person name="Rivas-Marin E."/>
            <person name="Kohn T."/>
            <person name="Peeters S.H."/>
            <person name="Heuer A."/>
            <person name="Rast P."/>
            <person name="Oberbeckmann S."/>
            <person name="Bunk B."/>
            <person name="Jeske O."/>
            <person name="Meyerdierks A."/>
            <person name="Storesund J.E."/>
            <person name="Kallscheuer N."/>
            <person name="Luecker S."/>
            <person name="Lage O.M."/>
            <person name="Pohl T."/>
            <person name="Merkel B.J."/>
            <person name="Hornburger P."/>
            <person name="Mueller R.-W."/>
            <person name="Bruemmer F."/>
            <person name="Labrenz M."/>
            <person name="Spormann A.M."/>
            <person name="Op Den Camp H."/>
            <person name="Overmann J."/>
            <person name="Amann R."/>
            <person name="Jetten M.S.M."/>
            <person name="Mascher T."/>
            <person name="Medema M.H."/>
            <person name="Devos D.P."/>
            <person name="Kaster A.-K."/>
            <person name="Ovreas L."/>
            <person name="Rohde M."/>
            <person name="Galperin M.Y."/>
            <person name="Jogler C."/>
        </authorList>
    </citation>
    <scope>NUCLEOTIDE SEQUENCE [LARGE SCALE GENOMIC DNA]</scope>
    <source>
        <strain evidence="7 8">Pla111</strain>
    </source>
</reference>
<evidence type="ECO:0000313" key="8">
    <source>
        <dbReference type="Proteomes" id="UP000318995"/>
    </source>
</evidence>
<comment type="similarity">
    <text evidence="2 5">Belongs to the carotenoid/retinoid oxidoreductase family.</text>
</comment>
<evidence type="ECO:0000259" key="6">
    <source>
        <dbReference type="Pfam" id="PF01593"/>
    </source>
</evidence>
<dbReference type="PROSITE" id="PS00982">
    <property type="entry name" value="PHYTOENE_DH"/>
    <property type="match status" value="1"/>
</dbReference>
<dbReference type="GO" id="GO:0016117">
    <property type="term" value="P:carotenoid biosynthetic process"/>
    <property type="evidence" value="ECO:0007669"/>
    <property type="project" value="UniProtKB-KW"/>
</dbReference>
<dbReference type="Gene3D" id="3.50.50.60">
    <property type="entry name" value="FAD/NAD(P)-binding domain"/>
    <property type="match status" value="2"/>
</dbReference>
<keyword evidence="4 5" id="KW-0560">Oxidoreductase</keyword>
<evidence type="ECO:0000256" key="5">
    <source>
        <dbReference type="RuleBase" id="RU362075"/>
    </source>
</evidence>
<accession>A0A5C5W053</accession>